<dbReference type="PROSITE" id="PS50262">
    <property type="entry name" value="G_PROTEIN_RECEP_F1_2"/>
    <property type="match status" value="1"/>
</dbReference>
<accession>A0A668AHT6</accession>
<evidence type="ECO:0000256" key="5">
    <source>
        <dbReference type="ARBA" id="ARBA00023136"/>
    </source>
</evidence>
<evidence type="ECO:0000259" key="9">
    <source>
        <dbReference type="PROSITE" id="PS50262"/>
    </source>
</evidence>
<dbReference type="Ensembl" id="ENSMMDT00005051758.1">
    <property type="protein sequence ID" value="ENSMMDP00005050758.1"/>
    <property type="gene ID" value="ENSMMDG00005022992.1"/>
</dbReference>
<dbReference type="PANTHER" id="PTHR24237">
    <property type="entry name" value="G-PROTEIN COUPLED RECEPTOR"/>
    <property type="match status" value="1"/>
</dbReference>
<feature type="transmembrane region" description="Helical" evidence="8">
    <location>
        <begin position="277"/>
        <end position="293"/>
    </location>
</feature>
<feature type="transmembrane region" description="Helical" evidence="8">
    <location>
        <begin position="63"/>
        <end position="85"/>
    </location>
</feature>
<feature type="transmembrane region" description="Helical" evidence="8">
    <location>
        <begin position="238"/>
        <end position="257"/>
    </location>
</feature>
<feature type="transmembrane region" description="Helical" evidence="8">
    <location>
        <begin position="196"/>
        <end position="218"/>
    </location>
</feature>
<keyword evidence="3 8" id="KW-1133">Transmembrane helix</keyword>
<dbReference type="Proteomes" id="UP000472263">
    <property type="component" value="Chromosome 17"/>
</dbReference>
<evidence type="ECO:0000256" key="7">
    <source>
        <dbReference type="ARBA" id="ARBA00023224"/>
    </source>
</evidence>
<dbReference type="Pfam" id="PF00001">
    <property type="entry name" value="7tm_1"/>
    <property type="match status" value="1"/>
</dbReference>
<protein>
    <submittedName>
        <fullName evidence="10">G protein-coupled receptor 141</fullName>
    </submittedName>
</protein>
<evidence type="ECO:0000256" key="8">
    <source>
        <dbReference type="SAM" id="Phobius"/>
    </source>
</evidence>
<evidence type="ECO:0000256" key="2">
    <source>
        <dbReference type="ARBA" id="ARBA00022692"/>
    </source>
</evidence>
<evidence type="ECO:0000256" key="1">
    <source>
        <dbReference type="ARBA" id="ARBA00004141"/>
    </source>
</evidence>
<dbReference type="GO" id="GO:0004930">
    <property type="term" value="F:G protein-coupled receptor activity"/>
    <property type="evidence" value="ECO:0007669"/>
    <property type="project" value="UniProtKB-KW"/>
</dbReference>
<feature type="transmembrane region" description="Helical" evidence="8">
    <location>
        <begin position="138"/>
        <end position="161"/>
    </location>
</feature>
<dbReference type="Gene3D" id="1.20.1070.10">
    <property type="entry name" value="Rhodopsin 7-helix transmembrane proteins"/>
    <property type="match status" value="1"/>
</dbReference>
<sequence length="310" mass="34933">MEETTALSITNFTKPSNSTALPATYRWALLSIYTLVLVGGTISMSLTINILQSNVRSFTTTAVINLIIVHILFLLTVPFRIYYYIAGEWRLGEGFCRVVSGMIHAHIYLAFVFYVIILVTRYLAFYKQTDRIEFYRRLHAIGASVAVWLIMLTIALPVAILEYGSPDSNVPTPAATYQCFSFGGQLNDRAVAVFNYILSSIIIIISLTLTLCQICILAKVYRTHGNLTFSHQEFWAQVKSLSFVAVLIVCLVPYNAFRIYYVKNMNDQASLERVNEVFLAITTLSCLDMLIFVRRPANNPCQAGYCCCLL</sequence>
<dbReference type="InterPro" id="IPR000276">
    <property type="entry name" value="GPCR_Rhodpsn"/>
</dbReference>
<reference evidence="10" key="2">
    <citation type="submission" date="2025-08" db="UniProtKB">
        <authorList>
            <consortium name="Ensembl"/>
        </authorList>
    </citation>
    <scope>IDENTIFICATION</scope>
</reference>
<dbReference type="SUPFAM" id="SSF81321">
    <property type="entry name" value="Family A G protein-coupled receptor-like"/>
    <property type="match status" value="1"/>
</dbReference>
<evidence type="ECO:0000313" key="11">
    <source>
        <dbReference type="Proteomes" id="UP000472263"/>
    </source>
</evidence>
<feature type="transmembrane region" description="Helical" evidence="8">
    <location>
        <begin position="105"/>
        <end position="126"/>
    </location>
</feature>
<keyword evidence="4" id="KW-0297">G-protein coupled receptor</keyword>
<dbReference type="InterPro" id="IPR017452">
    <property type="entry name" value="GPCR_Rhodpsn_7TM"/>
</dbReference>
<dbReference type="GO" id="GO:0008142">
    <property type="term" value="F:oxysterol binding"/>
    <property type="evidence" value="ECO:0007669"/>
    <property type="project" value="InterPro"/>
</dbReference>
<evidence type="ECO:0000313" key="10">
    <source>
        <dbReference type="Ensembl" id="ENSMMDP00005050758.1"/>
    </source>
</evidence>
<keyword evidence="2 8" id="KW-0812">Transmembrane</keyword>
<keyword evidence="7" id="KW-0807">Transducer</keyword>
<evidence type="ECO:0000256" key="4">
    <source>
        <dbReference type="ARBA" id="ARBA00023040"/>
    </source>
</evidence>
<proteinExistence type="predicted"/>
<dbReference type="OrthoDB" id="9947118at2759"/>
<organism evidence="10 11">
    <name type="scientific">Myripristis murdjan</name>
    <name type="common">pinecone soldierfish</name>
    <dbReference type="NCBI Taxonomy" id="586833"/>
    <lineage>
        <taxon>Eukaryota</taxon>
        <taxon>Metazoa</taxon>
        <taxon>Chordata</taxon>
        <taxon>Craniata</taxon>
        <taxon>Vertebrata</taxon>
        <taxon>Euteleostomi</taxon>
        <taxon>Actinopterygii</taxon>
        <taxon>Neopterygii</taxon>
        <taxon>Teleostei</taxon>
        <taxon>Neoteleostei</taxon>
        <taxon>Acanthomorphata</taxon>
        <taxon>Holocentriformes</taxon>
        <taxon>Holocentridae</taxon>
        <taxon>Myripristis</taxon>
    </lineage>
</organism>
<dbReference type="InParanoid" id="A0A668AHT6"/>
<feature type="domain" description="G-protein coupled receptors family 1 profile" evidence="9">
    <location>
        <begin position="39"/>
        <end position="292"/>
    </location>
</feature>
<dbReference type="GO" id="GO:0016020">
    <property type="term" value="C:membrane"/>
    <property type="evidence" value="ECO:0007669"/>
    <property type="project" value="UniProtKB-SubCell"/>
</dbReference>
<keyword evidence="11" id="KW-1185">Reference proteome</keyword>
<comment type="subcellular location">
    <subcellularLocation>
        <location evidence="1">Membrane</location>
        <topology evidence="1">Multi-pass membrane protein</topology>
    </subcellularLocation>
</comment>
<feature type="transmembrane region" description="Helical" evidence="8">
    <location>
        <begin position="27"/>
        <end position="51"/>
    </location>
</feature>
<keyword evidence="5 8" id="KW-0472">Membrane</keyword>
<reference evidence="10" key="3">
    <citation type="submission" date="2025-09" db="UniProtKB">
        <authorList>
            <consortium name="Ensembl"/>
        </authorList>
    </citation>
    <scope>IDENTIFICATION</scope>
</reference>
<reference evidence="10" key="1">
    <citation type="submission" date="2019-06" db="EMBL/GenBank/DDBJ databases">
        <authorList>
            <consortium name="Wellcome Sanger Institute Data Sharing"/>
        </authorList>
    </citation>
    <scope>NUCLEOTIDE SEQUENCE [LARGE SCALE GENOMIC DNA]</scope>
</reference>
<dbReference type="PRINTS" id="PR00237">
    <property type="entry name" value="GPCRRHODOPSN"/>
</dbReference>
<evidence type="ECO:0000256" key="6">
    <source>
        <dbReference type="ARBA" id="ARBA00023170"/>
    </source>
</evidence>
<dbReference type="InterPro" id="IPR047160">
    <property type="entry name" value="GP183-like"/>
</dbReference>
<name>A0A668AHT6_9TELE</name>
<gene>
    <name evidence="10" type="primary">GPR141</name>
</gene>
<dbReference type="PANTHER" id="PTHR24237:SF35">
    <property type="entry name" value="G-PROTEIN COUPLED RECEPTOR 141-RELATED"/>
    <property type="match status" value="1"/>
</dbReference>
<evidence type="ECO:0000256" key="3">
    <source>
        <dbReference type="ARBA" id="ARBA00022989"/>
    </source>
</evidence>
<dbReference type="GeneTree" id="ENSGT01030000234518"/>
<keyword evidence="6" id="KW-0675">Receptor</keyword>
<dbReference type="AlphaFoldDB" id="A0A668AHT6"/>